<dbReference type="Pfam" id="PF05548">
    <property type="entry name" value="Peptidase_M11"/>
    <property type="match status" value="1"/>
</dbReference>
<gene>
    <name evidence="4" type="ORF">PSNMU_V1.4_AUG-EV-PASAV3_0102620</name>
</gene>
<organism evidence="4 5">
    <name type="scientific">Pseudo-nitzschia multistriata</name>
    <dbReference type="NCBI Taxonomy" id="183589"/>
    <lineage>
        <taxon>Eukaryota</taxon>
        <taxon>Sar</taxon>
        <taxon>Stramenopiles</taxon>
        <taxon>Ochrophyta</taxon>
        <taxon>Bacillariophyta</taxon>
        <taxon>Bacillariophyceae</taxon>
        <taxon>Bacillariophycidae</taxon>
        <taxon>Bacillariales</taxon>
        <taxon>Bacillariaceae</taxon>
        <taxon>Pseudo-nitzschia</taxon>
    </lineage>
</organism>
<evidence type="ECO:0000313" key="5">
    <source>
        <dbReference type="Proteomes" id="UP000291116"/>
    </source>
</evidence>
<keyword evidence="2" id="KW-0732">Signal</keyword>
<evidence type="ECO:0000256" key="2">
    <source>
        <dbReference type="SAM" id="SignalP"/>
    </source>
</evidence>
<dbReference type="InterPro" id="IPR024079">
    <property type="entry name" value="MetalloPept_cat_dom_sf"/>
</dbReference>
<feature type="chain" id="PRO_5019046519" description="Peptidase M11 gametolysin domain-containing protein" evidence="2">
    <location>
        <begin position="24"/>
        <end position="734"/>
    </location>
</feature>
<feature type="domain" description="Peptidase M11 gametolysin" evidence="3">
    <location>
        <begin position="258"/>
        <end position="445"/>
    </location>
</feature>
<dbReference type="Gene3D" id="3.40.390.10">
    <property type="entry name" value="Collagenase (Catalytic Domain)"/>
    <property type="match status" value="1"/>
</dbReference>
<dbReference type="OrthoDB" id="541044at2759"/>
<feature type="compositionally biased region" description="Basic and acidic residues" evidence="1">
    <location>
        <begin position="79"/>
        <end position="101"/>
    </location>
</feature>
<feature type="region of interest" description="Disordered" evidence="1">
    <location>
        <begin position="72"/>
        <end position="103"/>
    </location>
</feature>
<feature type="region of interest" description="Disordered" evidence="1">
    <location>
        <begin position="27"/>
        <end position="51"/>
    </location>
</feature>
<name>A0A448ZMI8_9STRA</name>
<evidence type="ECO:0000313" key="4">
    <source>
        <dbReference type="EMBL" id="VEU43213.1"/>
    </source>
</evidence>
<sequence length="734" mass="80572">MNNFVLLQFRLLTAFSMAIAAAASTTALRGSEQTLPASETSSLRNGRSLRRRLEVHTPTTCRLFLDEIAYKTKGPSPDEDPRVATARRETESKADRPKAEDPLVLDDPLDGDRWICEISSPEESARIGWQLVEIDGLERAVGVDASSLKSGTSVLTIGRAIIEDVDTNPRMYIPAGSILDLRTEGGIGTEGTSMRNSQDLLAGTQLAGTRVETREGKAGSGKKSLTVLAVRVIDAKGRAPDAGLKQLENDIFDDEVCLRSQIEACSHGKLSIEPFSGRTKTNVAINRGVVNLVLDSHDISADNDYNTLLGAAMKASQAKLGDLINSKEFDLVMMCMPPGTLKGGAEWLAHAYSNGKMSFYNNSCSPVSMQLHEIGHNLGLAHSGDERTTYGDKSGLMGSSNDLDDIRMCYNPAKSYQLGWYDEKVKTINPISNNKPDLPVRQFTLRGVADYNAKAVDDALVVLRLEQTDLVPDYYVGYNRRDGANSDVMEDWDKVTIVRKDSGSPSEYGRSTKVASLYVGQSYRIKSFNGQSKRTVEVKFLGLRNGFGDAVVKVTDLRNSPPSTNGAKAPPCRMHYVDVKADLYPDDNAWYIAKEDYVNGKLVETAVAAGEPILEAYGTSRTKVCLPYNAKYRFVVYDHFGDGLLQGDKGYYRVADATGKVLFKSDDLTPFKHVVQPISVGSCEDMNGGRLKWKKNKIKTCAWVAKNKKCNRKYGRYKTPLKKICSRSCGVCGK</sequence>
<evidence type="ECO:0000259" key="3">
    <source>
        <dbReference type="Pfam" id="PF05548"/>
    </source>
</evidence>
<dbReference type="SUPFAM" id="SSF55486">
    <property type="entry name" value="Metalloproteases ('zincins'), catalytic domain"/>
    <property type="match status" value="1"/>
</dbReference>
<reference evidence="4 5" key="1">
    <citation type="submission" date="2019-01" db="EMBL/GenBank/DDBJ databases">
        <authorList>
            <person name="Ferrante I. M."/>
        </authorList>
    </citation>
    <scope>NUCLEOTIDE SEQUENCE [LARGE SCALE GENOMIC DNA]</scope>
    <source>
        <strain evidence="4 5">B856</strain>
    </source>
</reference>
<dbReference type="EMBL" id="CAACVS010000531">
    <property type="protein sequence ID" value="VEU43213.1"/>
    <property type="molecule type" value="Genomic_DNA"/>
</dbReference>
<dbReference type="AlphaFoldDB" id="A0A448ZMI8"/>
<proteinExistence type="predicted"/>
<dbReference type="Proteomes" id="UP000291116">
    <property type="component" value="Unassembled WGS sequence"/>
</dbReference>
<dbReference type="GO" id="GO:0008237">
    <property type="term" value="F:metallopeptidase activity"/>
    <property type="evidence" value="ECO:0007669"/>
    <property type="project" value="InterPro"/>
</dbReference>
<protein>
    <recommendedName>
        <fullName evidence="3">Peptidase M11 gametolysin domain-containing protein</fullName>
    </recommendedName>
</protein>
<feature type="signal peptide" evidence="2">
    <location>
        <begin position="1"/>
        <end position="23"/>
    </location>
</feature>
<keyword evidence="5" id="KW-1185">Reference proteome</keyword>
<evidence type="ECO:0000256" key="1">
    <source>
        <dbReference type="SAM" id="MobiDB-lite"/>
    </source>
</evidence>
<accession>A0A448ZMI8</accession>
<dbReference type="InterPro" id="IPR008752">
    <property type="entry name" value="Peptidase_M11"/>
</dbReference>